<gene>
    <name evidence="4" type="ORF">EUGRSUZ_H05138</name>
</gene>
<accession>A0A059B8G2</accession>
<dbReference type="InterPro" id="IPR036866">
    <property type="entry name" value="RibonucZ/Hydroxyglut_hydro"/>
</dbReference>
<sequence length="315" mass="35578">MRVTTSADCILSLLVLLVPIYVISSVAEELLVYTNIIPEWVCKQRQEKPLFAHVELFNGERLQEPCIVFCPHWSLQLGPAVHLLRHWHEDEKSLLIWEGMVTDIALLPFDLNEMKMKKFQPFIDVLQLKFVVLPEDFRQQIISPVADSYLVLQYSVNKTLKLPTLKEDSELEITADLISQLQWKNLKGQNLSITSFKGNLGMSDARRWILPSNELSCSKSEPSLLGVALDLQRLLARLSQMGIGRSLQEDNVTDGSSDARILRIDASSEAVLEIRSISTLISAANEELAFRIRDAVDSILDGNLISCLICTLTYK</sequence>
<dbReference type="InterPro" id="IPR027074">
    <property type="entry name" value="Integrator_9su"/>
</dbReference>
<dbReference type="AlphaFoldDB" id="A0A059B8G2"/>
<proteinExistence type="predicted"/>
<dbReference type="SUPFAM" id="SSF56281">
    <property type="entry name" value="Metallo-hydrolase/oxidoreductase"/>
    <property type="match status" value="1"/>
</dbReference>
<dbReference type="EMBL" id="KK198760">
    <property type="protein sequence ID" value="KCW62497.1"/>
    <property type="molecule type" value="Genomic_DNA"/>
</dbReference>
<dbReference type="Gene3D" id="3.40.50.10890">
    <property type="match status" value="1"/>
</dbReference>
<dbReference type="GO" id="GO:0032039">
    <property type="term" value="C:integrator complex"/>
    <property type="evidence" value="ECO:0007669"/>
    <property type="project" value="InterPro"/>
</dbReference>
<dbReference type="InterPro" id="IPR022712">
    <property type="entry name" value="Beta_Casp"/>
</dbReference>
<reference evidence="4" key="1">
    <citation type="submission" date="2013-07" db="EMBL/GenBank/DDBJ databases">
        <title>The genome of Eucalyptus grandis.</title>
        <authorList>
            <person name="Schmutz J."/>
            <person name="Hayes R."/>
            <person name="Myburg A."/>
            <person name="Tuskan G."/>
            <person name="Grattapaglia D."/>
            <person name="Rokhsar D.S."/>
        </authorList>
    </citation>
    <scope>NUCLEOTIDE SEQUENCE</scope>
    <source>
        <tissue evidence="4">Leaf extractions</tissue>
    </source>
</reference>
<dbReference type="PANTHER" id="PTHR46094:SF2">
    <property type="entry name" value="BETA-CASP DOMAIN-CONTAINING PROTEIN"/>
    <property type="match status" value="1"/>
</dbReference>
<keyword evidence="2" id="KW-0732">Signal</keyword>
<dbReference type="GO" id="GO:0005737">
    <property type="term" value="C:cytoplasm"/>
    <property type="evidence" value="ECO:0007669"/>
    <property type="project" value="UniProtKB-SubCell"/>
</dbReference>
<evidence type="ECO:0000256" key="1">
    <source>
        <dbReference type="ARBA" id="ARBA00004496"/>
    </source>
</evidence>
<feature type="domain" description="Beta-Casp" evidence="3">
    <location>
        <begin position="10"/>
        <end position="96"/>
    </location>
</feature>
<dbReference type="SMART" id="SM01027">
    <property type="entry name" value="Beta-Casp"/>
    <property type="match status" value="1"/>
</dbReference>
<dbReference type="STRING" id="71139.A0A059B8G2"/>
<dbReference type="GO" id="GO:0016180">
    <property type="term" value="P:snRNA processing"/>
    <property type="evidence" value="ECO:0007669"/>
    <property type="project" value="InterPro"/>
</dbReference>
<dbReference type="PANTHER" id="PTHR46094">
    <property type="entry name" value="INTEGRATOR COMPLEX SUBUNIT 9"/>
    <property type="match status" value="1"/>
</dbReference>
<protein>
    <recommendedName>
        <fullName evidence="3">Beta-Casp domain-containing protein</fullName>
    </recommendedName>
</protein>
<dbReference type="InParanoid" id="A0A059B8G2"/>
<comment type="subcellular location">
    <subcellularLocation>
        <location evidence="1">Cytoplasm</location>
    </subcellularLocation>
</comment>
<evidence type="ECO:0000313" key="4">
    <source>
        <dbReference type="EMBL" id="KCW62497.1"/>
    </source>
</evidence>
<feature type="chain" id="PRO_5001574035" description="Beta-Casp domain-containing protein" evidence="2">
    <location>
        <begin position="28"/>
        <end position="315"/>
    </location>
</feature>
<evidence type="ECO:0000259" key="3">
    <source>
        <dbReference type="SMART" id="SM01027"/>
    </source>
</evidence>
<feature type="signal peptide" evidence="2">
    <location>
        <begin position="1"/>
        <end position="27"/>
    </location>
</feature>
<name>A0A059B8G2_EUCGR</name>
<dbReference type="Gramene" id="KCW62497">
    <property type="protein sequence ID" value="KCW62497"/>
    <property type="gene ID" value="EUGRSUZ_H05138"/>
</dbReference>
<dbReference type="OMA" id="WHEDEKS"/>
<organism evidence="4">
    <name type="scientific">Eucalyptus grandis</name>
    <name type="common">Flooded gum</name>
    <dbReference type="NCBI Taxonomy" id="71139"/>
    <lineage>
        <taxon>Eukaryota</taxon>
        <taxon>Viridiplantae</taxon>
        <taxon>Streptophyta</taxon>
        <taxon>Embryophyta</taxon>
        <taxon>Tracheophyta</taxon>
        <taxon>Spermatophyta</taxon>
        <taxon>Magnoliopsida</taxon>
        <taxon>eudicotyledons</taxon>
        <taxon>Gunneridae</taxon>
        <taxon>Pentapetalae</taxon>
        <taxon>rosids</taxon>
        <taxon>malvids</taxon>
        <taxon>Myrtales</taxon>
        <taxon>Myrtaceae</taxon>
        <taxon>Myrtoideae</taxon>
        <taxon>Eucalypteae</taxon>
        <taxon>Eucalyptus</taxon>
    </lineage>
</organism>
<evidence type="ECO:0000256" key="2">
    <source>
        <dbReference type="SAM" id="SignalP"/>
    </source>
</evidence>